<dbReference type="GO" id="GO:0020037">
    <property type="term" value="F:heme binding"/>
    <property type="evidence" value="ECO:0007669"/>
    <property type="project" value="InterPro"/>
</dbReference>
<comment type="caution">
    <text evidence="8">The sequence shown here is derived from an EMBL/GenBank/DDBJ whole genome shotgun (WGS) entry which is preliminary data.</text>
</comment>
<dbReference type="GO" id="GO:0009055">
    <property type="term" value="F:electron transfer activity"/>
    <property type="evidence" value="ECO:0007669"/>
    <property type="project" value="InterPro"/>
</dbReference>
<evidence type="ECO:0000256" key="1">
    <source>
        <dbReference type="ARBA" id="ARBA00022448"/>
    </source>
</evidence>
<feature type="domain" description="Cytochrome c" evidence="7">
    <location>
        <begin position="6"/>
        <end position="106"/>
    </location>
</feature>
<organism evidence="8 9">
    <name type="scientific">Bradyrhizobium nitroreducens</name>
    <dbReference type="NCBI Taxonomy" id="709803"/>
    <lineage>
        <taxon>Bacteria</taxon>
        <taxon>Pseudomonadati</taxon>
        <taxon>Pseudomonadota</taxon>
        <taxon>Alphaproteobacteria</taxon>
        <taxon>Hyphomicrobiales</taxon>
        <taxon>Nitrobacteraceae</taxon>
        <taxon>Bradyrhizobium</taxon>
    </lineage>
</organism>
<keyword evidence="2 6" id="KW-0349">Heme</keyword>
<evidence type="ECO:0000313" key="9">
    <source>
        <dbReference type="Proteomes" id="UP000228930"/>
    </source>
</evidence>
<dbReference type="PRINTS" id="PR00604">
    <property type="entry name" value="CYTCHRMECIAB"/>
</dbReference>
<dbReference type="PROSITE" id="PS51007">
    <property type="entry name" value="CYTC"/>
    <property type="match status" value="1"/>
</dbReference>
<reference evidence="8 9" key="1">
    <citation type="submission" date="2015-06" db="EMBL/GenBank/DDBJ databases">
        <title>Comparative genome analysis of nirS-carrying Bradyrhizobium sp. strains.</title>
        <authorList>
            <person name="Ishii S."/>
            <person name="Jang J."/>
            <person name="Nishizawa T."/>
            <person name="Senoo K."/>
        </authorList>
    </citation>
    <scope>NUCLEOTIDE SEQUENCE [LARGE SCALE GENOMIC DNA]</scope>
    <source>
        <strain evidence="8 9">TSA1</strain>
    </source>
</reference>
<dbReference type="InterPro" id="IPR009056">
    <property type="entry name" value="Cyt_c-like_dom"/>
</dbReference>
<dbReference type="SUPFAM" id="SSF46626">
    <property type="entry name" value="Cytochrome c"/>
    <property type="match status" value="1"/>
</dbReference>
<keyword evidence="3 6" id="KW-0479">Metal-binding</keyword>
<evidence type="ECO:0000313" key="8">
    <source>
        <dbReference type="EMBL" id="PIT06013.1"/>
    </source>
</evidence>
<sequence>MALPAAKPPDGATLFKQQCAVCHTTSLSEPMRQGPPLVKVVGRPAGKIDGFRYSDSLARAEFAWDEARLDAWLTNPQAVIPGVVMAYRQAKPETRAAIITYLKELN</sequence>
<evidence type="ECO:0000256" key="2">
    <source>
        <dbReference type="ARBA" id="ARBA00022617"/>
    </source>
</evidence>
<gene>
    <name evidence="8" type="ORF">TSA1_11355</name>
</gene>
<keyword evidence="5 6" id="KW-0408">Iron</keyword>
<dbReference type="InterPro" id="IPR036909">
    <property type="entry name" value="Cyt_c-like_dom_sf"/>
</dbReference>
<dbReference type="PANTHER" id="PTHR11961">
    <property type="entry name" value="CYTOCHROME C"/>
    <property type="match status" value="1"/>
</dbReference>
<protein>
    <submittedName>
        <fullName evidence="8">Cytochrome C</fullName>
    </submittedName>
</protein>
<evidence type="ECO:0000256" key="5">
    <source>
        <dbReference type="ARBA" id="ARBA00023004"/>
    </source>
</evidence>
<evidence type="ECO:0000256" key="4">
    <source>
        <dbReference type="ARBA" id="ARBA00022982"/>
    </source>
</evidence>
<evidence type="ECO:0000256" key="6">
    <source>
        <dbReference type="PROSITE-ProRule" id="PRU00433"/>
    </source>
</evidence>
<keyword evidence="4" id="KW-0249">Electron transport</keyword>
<dbReference type="EMBL" id="LFJC01000003">
    <property type="protein sequence ID" value="PIT06013.1"/>
    <property type="molecule type" value="Genomic_DNA"/>
</dbReference>
<evidence type="ECO:0000259" key="7">
    <source>
        <dbReference type="PROSITE" id="PS51007"/>
    </source>
</evidence>
<keyword evidence="1" id="KW-0813">Transport</keyword>
<keyword evidence="9" id="KW-1185">Reference proteome</keyword>
<dbReference type="InterPro" id="IPR002327">
    <property type="entry name" value="Cyt_c_1A/1B"/>
</dbReference>
<dbReference type="Gene3D" id="1.10.760.10">
    <property type="entry name" value="Cytochrome c-like domain"/>
    <property type="match status" value="1"/>
</dbReference>
<dbReference type="GO" id="GO:0046872">
    <property type="term" value="F:metal ion binding"/>
    <property type="evidence" value="ECO:0007669"/>
    <property type="project" value="UniProtKB-KW"/>
</dbReference>
<dbReference type="Proteomes" id="UP000228930">
    <property type="component" value="Unassembled WGS sequence"/>
</dbReference>
<name>A0A2M6UN38_9BRAD</name>
<accession>A0A2M6UN38</accession>
<proteinExistence type="predicted"/>
<dbReference type="AlphaFoldDB" id="A0A2M6UN38"/>
<evidence type="ECO:0000256" key="3">
    <source>
        <dbReference type="ARBA" id="ARBA00022723"/>
    </source>
</evidence>
<dbReference type="Pfam" id="PF00034">
    <property type="entry name" value="Cytochrom_C"/>
    <property type="match status" value="1"/>
</dbReference>